<dbReference type="AlphaFoldDB" id="A0A6A8MD40"/>
<keyword evidence="2" id="KW-1185">Reference proteome</keyword>
<dbReference type="InterPro" id="IPR011050">
    <property type="entry name" value="Pectin_lyase_fold/virulence"/>
</dbReference>
<dbReference type="InterPro" id="IPR012334">
    <property type="entry name" value="Pectin_lyas_fold"/>
</dbReference>
<dbReference type="EMBL" id="VUMX01000004">
    <property type="protein sequence ID" value="MST86547.1"/>
    <property type="molecule type" value="Genomic_DNA"/>
</dbReference>
<name>A0A6A8MD40_9LACO</name>
<sequence length="448" mass="49034">MKETTELLKGLVKMAEQYKLTENSSIEQALAQAKSGDTLLLEPGDYVAEKLNLTQINIIGQGQSPDDVTLDALHVDFGESVALTNLTIYGELELPGLELENDKENSIASFQNGTMSLTNCKILTRGVHHLKAGGDFFKTNAHELSNITAGDVLLFEKGEYDLDAIKFSNSLTLTSESGNAADVIINGQLQIDSPVFVLNSLTFTGTNSDKSWRGTAVMNGNRPVELTVNGCIFQDNEQPDQPALVVQQPQSETTLMNCQIAPSVDLRQGSEVMNFDISGDLVAYQCQFDSVALFHGGRQTIRQSRFSRPLSLRAGSEFVAKNCEFNYQIELEENSSMDINDCLLENSATHVFVIYGDSPEPINVRSSSFAPDCAVLWIDVKSRPDLNIDVENADESEAVVYAASDERGQIGKLNVSPTTKLIGINAKDYDVQAAYQQLVDQLKQAPNE</sequence>
<dbReference type="Proteomes" id="UP000438120">
    <property type="component" value="Unassembled WGS sequence"/>
</dbReference>
<evidence type="ECO:0000313" key="2">
    <source>
        <dbReference type="Proteomes" id="UP000438120"/>
    </source>
</evidence>
<dbReference type="SUPFAM" id="SSF51126">
    <property type="entry name" value="Pectin lyase-like"/>
    <property type="match status" value="2"/>
</dbReference>
<organism evidence="1 2">
    <name type="scientific">Lactobacillus porci</name>
    <dbReference type="NCBI Taxonomy" id="2012477"/>
    <lineage>
        <taxon>Bacteria</taxon>
        <taxon>Bacillati</taxon>
        <taxon>Bacillota</taxon>
        <taxon>Bacilli</taxon>
        <taxon>Lactobacillales</taxon>
        <taxon>Lactobacillaceae</taxon>
        <taxon>Lactobacillus</taxon>
    </lineage>
</organism>
<dbReference type="Gene3D" id="2.160.20.10">
    <property type="entry name" value="Single-stranded right-handed beta-helix, Pectin lyase-like"/>
    <property type="match status" value="2"/>
</dbReference>
<evidence type="ECO:0000313" key="1">
    <source>
        <dbReference type="EMBL" id="MST86547.1"/>
    </source>
</evidence>
<accession>A0A6A8MD40</accession>
<reference evidence="1 2" key="1">
    <citation type="submission" date="2019-08" db="EMBL/GenBank/DDBJ databases">
        <title>In-depth cultivation of the pig gut microbiome towards novel bacterial diversity and tailored functional studies.</title>
        <authorList>
            <person name="Wylensek D."/>
            <person name="Hitch T.C.A."/>
            <person name="Clavel T."/>
        </authorList>
    </citation>
    <scope>NUCLEOTIDE SEQUENCE [LARGE SCALE GENOMIC DNA]</scope>
    <source>
        <strain evidence="1 2">Bifido-178-WT-2B</strain>
    </source>
</reference>
<comment type="caution">
    <text evidence="1">The sequence shown here is derived from an EMBL/GenBank/DDBJ whole genome shotgun (WGS) entry which is preliminary data.</text>
</comment>
<proteinExistence type="predicted"/>
<protein>
    <submittedName>
        <fullName evidence="1">Uncharacterized protein</fullName>
    </submittedName>
</protein>
<gene>
    <name evidence="1" type="ORF">FYJ62_02540</name>
</gene>